<feature type="compositionally biased region" description="Acidic residues" evidence="1">
    <location>
        <begin position="80"/>
        <end position="90"/>
    </location>
</feature>
<evidence type="ECO:0000256" key="1">
    <source>
        <dbReference type="SAM" id="MobiDB-lite"/>
    </source>
</evidence>
<feature type="region of interest" description="Disordered" evidence="1">
    <location>
        <begin position="27"/>
        <end position="90"/>
    </location>
</feature>
<dbReference type="Proteomes" id="UP000321595">
    <property type="component" value="Chromosome"/>
</dbReference>
<dbReference type="KEGG" id="bbae:FRD01_07340"/>
<feature type="signal peptide" evidence="2">
    <location>
        <begin position="1"/>
        <end position="18"/>
    </location>
</feature>
<feature type="compositionally biased region" description="Low complexity" evidence="1">
    <location>
        <begin position="28"/>
        <end position="79"/>
    </location>
</feature>
<dbReference type="AlphaFoldDB" id="A0A5B8XPJ6"/>
<evidence type="ECO:0000256" key="2">
    <source>
        <dbReference type="SAM" id="SignalP"/>
    </source>
</evidence>
<name>A0A5B8XPJ6_9DELT</name>
<keyword evidence="2" id="KW-0732">Signal</keyword>
<evidence type="ECO:0008006" key="5">
    <source>
        <dbReference type="Google" id="ProtNLM"/>
    </source>
</evidence>
<proteinExistence type="predicted"/>
<gene>
    <name evidence="3" type="ORF">FRD01_07340</name>
</gene>
<organism evidence="3 4">
    <name type="scientific">Microvenator marinus</name>
    <dbReference type="NCBI Taxonomy" id="2600177"/>
    <lineage>
        <taxon>Bacteria</taxon>
        <taxon>Deltaproteobacteria</taxon>
        <taxon>Bradymonadales</taxon>
        <taxon>Microvenatoraceae</taxon>
        <taxon>Microvenator</taxon>
    </lineage>
</organism>
<evidence type="ECO:0000313" key="4">
    <source>
        <dbReference type="Proteomes" id="UP000321595"/>
    </source>
</evidence>
<dbReference type="OrthoDB" id="5520675at2"/>
<accession>A0A5B8XPJ6</accession>
<dbReference type="RefSeq" id="WP_146958742.1">
    <property type="nucleotide sequence ID" value="NZ_CP042467.1"/>
</dbReference>
<dbReference type="EMBL" id="CP042467">
    <property type="protein sequence ID" value="QED27057.1"/>
    <property type="molecule type" value="Genomic_DNA"/>
</dbReference>
<feature type="chain" id="PRO_5022971787" description="Dickkopf N-terminal cysteine-rich domain-containing protein" evidence="2">
    <location>
        <begin position="19"/>
        <end position="406"/>
    </location>
</feature>
<keyword evidence="4" id="KW-1185">Reference proteome</keyword>
<sequence>MKIQLSVILLVLSAAVWGCDNEANLLSNNRPGPENNDNNPPDNNPDNNTTGMLNNTTGMTNNTTGPNNPTTNNISPNNETDPEIYDEDPGADTRDLTGDIPAFAGTGPVEQFAYDMMVAACERWVSCDGERDAFLVSLSHGISSVGDCVEWSLARNPLDGFSRAVAEEKAQFLPDDAPLCATRIAEHSCDDLERLLDSPRAVVQACQDAYFGLTGLDGICASNAECTAELKCSKAFVSGCSGVCQDSTKLEVLCGATLEPCAPNQYCAGGTTCTDILGEGEACETFDECGPDGFCRAGVCAPKKYGFQAGQSCNLFSNICALGLNCDVDAGDGVQGTCAEYRGAGEPCASEFDCNYQTFCSNDGMCEPKVDTGSCDTPAECLSGVCTTEGQCLSSSQACAIPPEGL</sequence>
<reference evidence="3 4" key="1">
    <citation type="submission" date="2019-08" db="EMBL/GenBank/DDBJ databases">
        <authorList>
            <person name="Liang Q."/>
        </authorList>
    </citation>
    <scope>NUCLEOTIDE SEQUENCE [LARGE SCALE GENOMIC DNA]</scope>
    <source>
        <strain evidence="3 4">V1718</strain>
    </source>
</reference>
<evidence type="ECO:0000313" key="3">
    <source>
        <dbReference type="EMBL" id="QED27057.1"/>
    </source>
</evidence>
<protein>
    <recommendedName>
        <fullName evidence="5">Dickkopf N-terminal cysteine-rich domain-containing protein</fullName>
    </recommendedName>
</protein>